<dbReference type="AlphaFoldDB" id="A0A1M5GNC8"/>
<gene>
    <name evidence="1" type="ORF">SAMN05444483_104237</name>
</gene>
<dbReference type="OrthoDB" id="9789813at2"/>
<dbReference type="Proteomes" id="UP000183945">
    <property type="component" value="Unassembled WGS sequence"/>
</dbReference>
<dbReference type="RefSeq" id="WP_072878859.1">
    <property type="nucleotide sequence ID" value="NZ_FQVT01000004.1"/>
</dbReference>
<organism evidence="1 2">
    <name type="scientific">Salegentibacter echinorum</name>
    <dbReference type="NCBI Taxonomy" id="1073325"/>
    <lineage>
        <taxon>Bacteria</taxon>
        <taxon>Pseudomonadati</taxon>
        <taxon>Bacteroidota</taxon>
        <taxon>Flavobacteriia</taxon>
        <taxon>Flavobacteriales</taxon>
        <taxon>Flavobacteriaceae</taxon>
        <taxon>Salegentibacter</taxon>
    </lineage>
</organism>
<dbReference type="EMBL" id="FQVT01000004">
    <property type="protein sequence ID" value="SHG05206.1"/>
    <property type="molecule type" value="Genomic_DNA"/>
</dbReference>
<reference evidence="2" key="1">
    <citation type="submission" date="2016-11" db="EMBL/GenBank/DDBJ databases">
        <authorList>
            <person name="Varghese N."/>
            <person name="Submissions S."/>
        </authorList>
    </citation>
    <scope>NUCLEOTIDE SEQUENCE [LARGE SCALE GENOMIC DNA]</scope>
    <source>
        <strain evidence="2">DSM 24579</strain>
    </source>
</reference>
<protein>
    <submittedName>
        <fullName evidence="1">Predicted DNA-binding protein, MmcQ/YjbR family</fullName>
    </submittedName>
</protein>
<dbReference type="InterPro" id="IPR007351">
    <property type="entry name" value="YjbR"/>
</dbReference>
<proteinExistence type="predicted"/>
<dbReference type="PANTHER" id="PTHR35145">
    <property type="entry name" value="CYTOPLASMIC PROTEIN-RELATED"/>
    <property type="match status" value="1"/>
</dbReference>
<sequence length="121" mass="13869">MNIENLRDYCLCKKAVTEELPFGPDTLVFKVMGKVFALTGLDKVPLSVNVKCDPEKAVKLREAYEDNILPGYHMNKKHWNTVILDGRLAPKLILTMIDDSYDLVVRGLTKKQQKEIKDFDE</sequence>
<keyword evidence="1" id="KW-0238">DNA-binding</keyword>
<accession>A0A1M5GNC8</accession>
<evidence type="ECO:0000313" key="1">
    <source>
        <dbReference type="EMBL" id="SHG05206.1"/>
    </source>
</evidence>
<dbReference type="Gene3D" id="3.90.1150.30">
    <property type="match status" value="1"/>
</dbReference>
<dbReference type="InterPro" id="IPR038056">
    <property type="entry name" value="YjbR-like_sf"/>
</dbReference>
<dbReference type="GO" id="GO:0003677">
    <property type="term" value="F:DNA binding"/>
    <property type="evidence" value="ECO:0007669"/>
    <property type="project" value="UniProtKB-KW"/>
</dbReference>
<evidence type="ECO:0000313" key="2">
    <source>
        <dbReference type="Proteomes" id="UP000183945"/>
    </source>
</evidence>
<keyword evidence="2" id="KW-1185">Reference proteome</keyword>
<dbReference type="SUPFAM" id="SSF142906">
    <property type="entry name" value="YjbR-like"/>
    <property type="match status" value="1"/>
</dbReference>
<dbReference type="PANTHER" id="PTHR35145:SF1">
    <property type="entry name" value="CYTOPLASMIC PROTEIN"/>
    <property type="match status" value="1"/>
</dbReference>
<name>A0A1M5GNC8_SALEC</name>
<dbReference type="Pfam" id="PF04237">
    <property type="entry name" value="YjbR"/>
    <property type="match status" value="1"/>
</dbReference>
<dbReference type="STRING" id="1073325.SAMN05444483_104237"/>
<dbReference type="InterPro" id="IPR058532">
    <property type="entry name" value="YjbR/MT2646/Rv2570-like"/>
</dbReference>